<dbReference type="Proteomes" id="UP000247584">
    <property type="component" value="Unassembled WGS sequence"/>
</dbReference>
<comment type="caution">
    <text evidence="2">The sequence shown here is derived from an EMBL/GenBank/DDBJ whole genome shotgun (WGS) entry which is preliminary data.</text>
</comment>
<evidence type="ECO:0000313" key="3">
    <source>
        <dbReference type="Proteomes" id="UP000247584"/>
    </source>
</evidence>
<dbReference type="CDD" id="cd04868">
    <property type="entry name" value="ACT_AK-like"/>
    <property type="match status" value="1"/>
</dbReference>
<dbReference type="PANTHER" id="PTHR31131:SF6">
    <property type="entry name" value="CASTOR ACT DOMAIN-CONTAINING PROTEIN"/>
    <property type="match status" value="1"/>
</dbReference>
<proteinExistence type="predicted"/>
<name>A0ABX5PTG5_9GAMM</name>
<dbReference type="Gene3D" id="3.30.2130.10">
    <property type="entry name" value="VC0802-like"/>
    <property type="match status" value="1"/>
</dbReference>
<organism evidence="2 3">
    <name type="scientific">Shewanella chilikensis</name>
    <dbReference type="NCBI Taxonomy" id="558541"/>
    <lineage>
        <taxon>Bacteria</taxon>
        <taxon>Pseudomonadati</taxon>
        <taxon>Pseudomonadota</taxon>
        <taxon>Gammaproteobacteria</taxon>
        <taxon>Alteromonadales</taxon>
        <taxon>Shewanellaceae</taxon>
        <taxon>Shewanella</taxon>
    </lineage>
</organism>
<evidence type="ECO:0000313" key="2">
    <source>
        <dbReference type="EMBL" id="PYE61077.1"/>
    </source>
</evidence>
<accession>A0ABX5PTG5</accession>
<dbReference type="EMBL" id="QJSY01000001">
    <property type="protein sequence ID" value="PYE61077.1"/>
    <property type="molecule type" value="Genomic_DNA"/>
</dbReference>
<evidence type="ECO:0000259" key="1">
    <source>
        <dbReference type="Pfam" id="PF13840"/>
    </source>
</evidence>
<dbReference type="InterPro" id="IPR045865">
    <property type="entry name" value="ACT-like_dom_sf"/>
</dbReference>
<dbReference type="PANTHER" id="PTHR31131">
    <property type="entry name" value="CHROMOSOME 1, WHOLE GENOME SHOTGUN SEQUENCE"/>
    <property type="match status" value="1"/>
</dbReference>
<dbReference type="SUPFAM" id="SSF55021">
    <property type="entry name" value="ACT-like"/>
    <property type="match status" value="2"/>
</dbReference>
<keyword evidence="3" id="KW-1185">Reference proteome</keyword>
<reference evidence="2 3" key="1">
    <citation type="submission" date="2018-06" db="EMBL/GenBank/DDBJ databases">
        <title>Genomic Encyclopedia of Type Strains, Phase III (KMG-III): the genomes of soil and plant-associated and newly described type strains.</title>
        <authorList>
            <person name="Whitman W."/>
        </authorList>
    </citation>
    <scope>NUCLEOTIDE SEQUENCE [LARGE SCALE GENOMIC DNA]</scope>
    <source>
        <strain evidence="2 3">JC5</strain>
    </source>
</reference>
<dbReference type="InterPro" id="IPR051719">
    <property type="entry name" value="CASTOR_mTORC1"/>
</dbReference>
<feature type="domain" description="CASTOR ACT" evidence="1">
    <location>
        <begin position="91"/>
        <end position="152"/>
    </location>
</feature>
<sequence length="162" mass="18472">MGLVRTFPEFAVPGRRYRSGAHWWPRAKIEVLALRMTLAVYPQLFTIHSFSSDTQVPAEVLSQPLFFIAKTREELSVVVDCKLELDSLEQEEDWRCLELLGPLGFSMTGIMARVSATLADAHVSIFTVSTFDTDYILLKKDKLDTAIRALRKQQYQVIEYGN</sequence>
<gene>
    <name evidence="2" type="ORF">C8J23_101118</name>
</gene>
<dbReference type="InterPro" id="IPR027795">
    <property type="entry name" value="CASTOR_ACT_dom"/>
</dbReference>
<dbReference type="Pfam" id="PF13840">
    <property type="entry name" value="ACT_7"/>
    <property type="match status" value="1"/>
</dbReference>
<protein>
    <recommendedName>
        <fullName evidence="1">CASTOR ACT domain-containing protein</fullName>
    </recommendedName>
</protein>